<dbReference type="GO" id="GO:0005886">
    <property type="term" value="C:plasma membrane"/>
    <property type="evidence" value="ECO:0007669"/>
    <property type="project" value="TreeGrafter"/>
</dbReference>
<dbReference type="GO" id="GO:0012505">
    <property type="term" value="C:endomembrane system"/>
    <property type="evidence" value="ECO:0007669"/>
    <property type="project" value="UniProtKB-SubCell"/>
</dbReference>
<feature type="transmembrane region" description="Helical" evidence="7">
    <location>
        <begin position="129"/>
        <end position="149"/>
    </location>
</feature>
<feature type="transmembrane region" description="Helical" evidence="7">
    <location>
        <begin position="183"/>
        <end position="203"/>
    </location>
</feature>
<dbReference type="Proteomes" id="UP000601435">
    <property type="component" value="Unassembled WGS sequence"/>
</dbReference>
<proteinExistence type="inferred from homology"/>
<evidence type="ECO:0000256" key="3">
    <source>
        <dbReference type="ARBA" id="ARBA00022448"/>
    </source>
</evidence>
<feature type="transmembrane region" description="Helical" evidence="7">
    <location>
        <begin position="98"/>
        <end position="117"/>
    </location>
</feature>
<dbReference type="PANTHER" id="PTHR43337">
    <property type="entry name" value="XANTHINE/URACIL PERMEASE C887.17-RELATED"/>
    <property type="match status" value="1"/>
</dbReference>
<feature type="transmembrane region" description="Helical" evidence="7">
    <location>
        <begin position="223"/>
        <end position="239"/>
    </location>
</feature>
<evidence type="ECO:0000256" key="6">
    <source>
        <dbReference type="ARBA" id="ARBA00023136"/>
    </source>
</evidence>
<comment type="subcellular location">
    <subcellularLocation>
        <location evidence="1">Endomembrane system</location>
        <topology evidence="1">Multi-pass membrane protein</topology>
    </subcellularLocation>
</comment>
<gene>
    <name evidence="8" type="ORF">SNEC2469_LOCUS3321</name>
</gene>
<dbReference type="InterPro" id="IPR006043">
    <property type="entry name" value="NCS2"/>
</dbReference>
<evidence type="ECO:0000313" key="8">
    <source>
        <dbReference type="EMBL" id="CAE7227736.1"/>
    </source>
</evidence>
<evidence type="ECO:0000256" key="5">
    <source>
        <dbReference type="ARBA" id="ARBA00022989"/>
    </source>
</evidence>
<sequence>MRADDSKSNLKSLPEAILEAGSKDGNGISDISPVRKGAKSSWSQKLDDFFKVTEKGSTLQTEIRAGFINWMTMCYILVVNPVILGSADPDSHVSTETIMTATAVSSAIGCLVVALSSDAPLGLMPGMGLNAYFSFGICRSFHVTFGQALSCCFVSGAALLLLAVLGVCQWIVTTVLSEHLKKAITVAIGVFQALIGFQVMGLVVASPNTLVTLGDVGWANKQLYLALMGFCLISAMLVSRLHGALLVGICLMSVCAWSTGLSDAPLGVFSLPRYDAGFLLDFSCWDPGSGKLHAMILGSMVLLFVALFDLAGVQYGLMGIAGLLQDGHVPRSQCIFSSAAIATMSGAVIGTSPVIIANESSAGIVEGAKTGLSALVISGLFLVSAFLTPLLSSIPRVATSVPLVLIGAFMMAPCRGIDWDNLRAAIPSFLTITVVPFTYSIHNGIIAGILMDAFLMVSAKKDHPPELTDPHLAQPLIPQSGSRVQSPVLERVFSTPHASMAFAPEKVSDQVEQAQHLLEQLRRTRGLGHEPDQGGGIESGEDRLLSALEAYVQNHTMVATGLHL</sequence>
<keyword evidence="6 7" id="KW-0472">Membrane</keyword>
<reference evidence="8" key="1">
    <citation type="submission" date="2021-02" db="EMBL/GenBank/DDBJ databases">
        <authorList>
            <person name="Dougan E. K."/>
            <person name="Rhodes N."/>
            <person name="Thang M."/>
            <person name="Chan C."/>
        </authorList>
    </citation>
    <scope>NUCLEOTIDE SEQUENCE</scope>
</reference>
<evidence type="ECO:0000313" key="9">
    <source>
        <dbReference type="Proteomes" id="UP000601435"/>
    </source>
</evidence>
<dbReference type="Pfam" id="PF00860">
    <property type="entry name" value="Xan_ur_permease"/>
    <property type="match status" value="1"/>
</dbReference>
<comment type="caution">
    <text evidence="8">The sequence shown here is derived from an EMBL/GenBank/DDBJ whole genome shotgun (WGS) entry which is preliminary data.</text>
</comment>
<feature type="transmembrane region" description="Helical" evidence="7">
    <location>
        <begin position="67"/>
        <end position="86"/>
    </location>
</feature>
<name>A0A812KE69_9DINO</name>
<feature type="transmembrane region" description="Helical" evidence="7">
    <location>
        <begin position="292"/>
        <end position="313"/>
    </location>
</feature>
<keyword evidence="3" id="KW-0813">Transport</keyword>
<protein>
    <submittedName>
        <fullName evidence="8">Uncharacterized protein</fullName>
    </submittedName>
</protein>
<dbReference type="GO" id="GO:0005345">
    <property type="term" value="F:purine nucleobase transmembrane transporter activity"/>
    <property type="evidence" value="ECO:0007669"/>
    <property type="project" value="TreeGrafter"/>
</dbReference>
<feature type="transmembrane region" description="Helical" evidence="7">
    <location>
        <begin position="424"/>
        <end position="451"/>
    </location>
</feature>
<feature type="transmembrane region" description="Helical" evidence="7">
    <location>
        <begin position="334"/>
        <end position="356"/>
    </location>
</feature>
<keyword evidence="9" id="KW-1185">Reference proteome</keyword>
<dbReference type="InterPro" id="IPR045018">
    <property type="entry name" value="Azg-like"/>
</dbReference>
<organism evidence="8 9">
    <name type="scientific">Symbiodinium necroappetens</name>
    <dbReference type="NCBI Taxonomy" id="1628268"/>
    <lineage>
        <taxon>Eukaryota</taxon>
        <taxon>Sar</taxon>
        <taxon>Alveolata</taxon>
        <taxon>Dinophyceae</taxon>
        <taxon>Suessiales</taxon>
        <taxon>Symbiodiniaceae</taxon>
        <taxon>Symbiodinium</taxon>
    </lineage>
</organism>
<keyword evidence="5 7" id="KW-1133">Transmembrane helix</keyword>
<keyword evidence="4 7" id="KW-0812">Transmembrane</keyword>
<evidence type="ECO:0000256" key="7">
    <source>
        <dbReference type="SAM" id="Phobius"/>
    </source>
</evidence>
<dbReference type="OrthoDB" id="431212at2759"/>
<evidence type="ECO:0000256" key="4">
    <source>
        <dbReference type="ARBA" id="ARBA00022692"/>
    </source>
</evidence>
<feature type="transmembrane region" description="Helical" evidence="7">
    <location>
        <begin position="155"/>
        <end position="176"/>
    </location>
</feature>
<accession>A0A812KE69</accession>
<feature type="transmembrane region" description="Helical" evidence="7">
    <location>
        <begin position="246"/>
        <end position="272"/>
    </location>
</feature>
<feature type="transmembrane region" description="Helical" evidence="7">
    <location>
        <begin position="368"/>
        <end position="387"/>
    </location>
</feature>
<evidence type="ECO:0000256" key="1">
    <source>
        <dbReference type="ARBA" id="ARBA00004127"/>
    </source>
</evidence>
<comment type="similarity">
    <text evidence="2">Belongs to the nucleobase:cation symporter-2 (NCS2) (TC 2.A.40) family. Azg-like subfamily.</text>
</comment>
<evidence type="ECO:0000256" key="2">
    <source>
        <dbReference type="ARBA" id="ARBA00005697"/>
    </source>
</evidence>
<feature type="transmembrane region" description="Helical" evidence="7">
    <location>
        <begin position="394"/>
        <end position="412"/>
    </location>
</feature>
<dbReference type="EMBL" id="CAJNJA010007691">
    <property type="protein sequence ID" value="CAE7227736.1"/>
    <property type="molecule type" value="Genomic_DNA"/>
</dbReference>
<dbReference type="AlphaFoldDB" id="A0A812KE69"/>
<dbReference type="PANTHER" id="PTHR43337:SF1">
    <property type="entry name" value="XANTHINE_URACIL PERMEASE C887.17-RELATED"/>
    <property type="match status" value="1"/>
</dbReference>